<dbReference type="InterPro" id="IPR056179">
    <property type="entry name" value="DHQS_C"/>
</dbReference>
<evidence type="ECO:0000256" key="6">
    <source>
        <dbReference type="ARBA" id="ARBA00005412"/>
    </source>
</evidence>
<gene>
    <name evidence="24" type="primary">aroBK</name>
    <name evidence="21" type="synonym">aroB</name>
    <name evidence="20" type="synonym">aroK</name>
    <name evidence="24" type="ordered locus">HEAR3120</name>
</gene>
<feature type="binding site" evidence="21">
    <location>
        <position position="459"/>
    </location>
    <ligand>
        <name>Zn(2+)</name>
        <dbReference type="ChEBI" id="CHEBI:29105"/>
    </ligand>
</feature>
<feature type="binding site" evidence="20">
    <location>
        <position position="80"/>
    </location>
    <ligand>
        <name>substrate</name>
    </ligand>
</feature>
<dbReference type="Gene3D" id="3.40.50.300">
    <property type="entry name" value="P-loop containing nucleotide triphosphate hydrolases"/>
    <property type="match status" value="1"/>
</dbReference>
<dbReference type="InterPro" id="IPR031322">
    <property type="entry name" value="Shikimate/glucono_kinase"/>
</dbReference>
<dbReference type="Proteomes" id="UP000006697">
    <property type="component" value="Chromosome"/>
</dbReference>
<dbReference type="InterPro" id="IPR016037">
    <property type="entry name" value="DHQ_synth_AroB"/>
</dbReference>
<dbReference type="GO" id="GO:0005737">
    <property type="term" value="C:cytoplasm"/>
    <property type="evidence" value="ECO:0007669"/>
    <property type="project" value="UniProtKB-SubCell"/>
</dbReference>
<dbReference type="PANTHER" id="PTHR43622">
    <property type="entry name" value="3-DEHYDROQUINATE SYNTHASE"/>
    <property type="match status" value="1"/>
</dbReference>
<dbReference type="NCBIfam" id="TIGR01357">
    <property type="entry name" value="aroB"/>
    <property type="match status" value="1"/>
</dbReference>
<dbReference type="FunFam" id="3.40.50.1970:FF:000001">
    <property type="entry name" value="3-dehydroquinate synthase"/>
    <property type="match status" value="1"/>
</dbReference>
<evidence type="ECO:0000256" key="8">
    <source>
        <dbReference type="ARBA" id="ARBA00022605"/>
    </source>
</evidence>
<feature type="binding site" evidence="21">
    <location>
        <position position="379"/>
    </location>
    <ligand>
        <name>Zn(2+)</name>
        <dbReference type="ChEBI" id="CHEBI:29105"/>
    </ligand>
</feature>
<dbReference type="HAMAP" id="MF_00109">
    <property type="entry name" value="Shikimate_kinase"/>
    <property type="match status" value="1"/>
</dbReference>
<keyword evidence="21" id="KW-0862">Zinc</keyword>
<dbReference type="InterPro" id="IPR027417">
    <property type="entry name" value="P-loop_NTPase"/>
</dbReference>
<dbReference type="Pfam" id="PF24621">
    <property type="entry name" value="DHQS_C"/>
    <property type="match status" value="1"/>
</dbReference>
<accession>A4G9P2</accession>
<dbReference type="GO" id="GO:0003856">
    <property type="term" value="F:3-dehydroquinate synthase activity"/>
    <property type="evidence" value="ECO:0007669"/>
    <property type="project" value="UniProtKB-UniRule"/>
</dbReference>
<dbReference type="Pfam" id="PF01761">
    <property type="entry name" value="DHQ_synthase"/>
    <property type="match status" value="1"/>
</dbReference>
<keyword evidence="10 21" id="KW-0479">Metal-binding</keyword>
<proteinExistence type="inferred from homology"/>
<evidence type="ECO:0000256" key="10">
    <source>
        <dbReference type="ARBA" id="ARBA00022723"/>
    </source>
</evidence>
<dbReference type="CDD" id="cd00464">
    <property type="entry name" value="SK"/>
    <property type="match status" value="1"/>
</dbReference>
<name>A4G9P2_HERAR</name>
<keyword evidence="18 21" id="KW-0170">Cobalt</keyword>
<evidence type="ECO:0000256" key="7">
    <source>
        <dbReference type="ARBA" id="ARBA00022490"/>
    </source>
</evidence>
<reference evidence="24 25" key="1">
    <citation type="journal article" date="2007" name="PLoS Genet.">
        <title>A tale of two oxidation states: bacterial colonization of arsenic-rich environments.</title>
        <authorList>
            <person name="Muller D."/>
            <person name="Medigue C."/>
            <person name="Koechler S."/>
            <person name="Barbe V."/>
            <person name="Barakat M."/>
            <person name="Talla E."/>
            <person name="Bonnefoy V."/>
            <person name="Krin E."/>
            <person name="Arsene-Ploetze F."/>
            <person name="Carapito C."/>
            <person name="Chandler M."/>
            <person name="Cournoyer B."/>
            <person name="Cruveiller S."/>
            <person name="Dossat C."/>
            <person name="Duval S."/>
            <person name="Heymann M."/>
            <person name="Leize E."/>
            <person name="Lieutaud A."/>
            <person name="Lievremont D."/>
            <person name="Makita Y."/>
            <person name="Mangenot S."/>
            <person name="Nitschke W."/>
            <person name="Ortet P."/>
            <person name="Perdrial N."/>
            <person name="Schoepp B."/>
            <person name="Siguier N."/>
            <person name="Simeonova D.D."/>
            <person name="Rouy Z."/>
            <person name="Segurens B."/>
            <person name="Turlin E."/>
            <person name="Vallenet D."/>
            <person name="Van Dorsselaer A."/>
            <person name="Weiss S."/>
            <person name="Weissenbach J."/>
            <person name="Lett M.C."/>
            <person name="Danchin A."/>
            <person name="Bertin P.N."/>
        </authorList>
    </citation>
    <scope>NUCLEOTIDE SEQUENCE [LARGE SCALE GENOMIC DNA]</scope>
    <source>
        <strain evidence="25">ULPAs1</strain>
    </source>
</reference>
<evidence type="ECO:0000256" key="14">
    <source>
        <dbReference type="ARBA" id="ARBA00023027"/>
    </source>
</evidence>
<feature type="binding site" evidence="20">
    <location>
        <position position="34"/>
    </location>
    <ligand>
        <name>substrate</name>
    </ligand>
</feature>
<keyword evidence="20" id="KW-0460">Magnesium</keyword>
<dbReference type="GO" id="GO:0005524">
    <property type="term" value="F:ATP binding"/>
    <property type="evidence" value="ECO:0007669"/>
    <property type="project" value="UniProtKB-UniRule"/>
</dbReference>
<evidence type="ECO:0000313" key="24">
    <source>
        <dbReference type="EMBL" id="CAL63229.1"/>
    </source>
</evidence>
<evidence type="ECO:0000256" key="21">
    <source>
        <dbReference type="HAMAP-Rule" id="MF_00110"/>
    </source>
</evidence>
<feature type="binding site" evidence="21">
    <location>
        <begin position="324"/>
        <end position="325"/>
    </location>
    <ligand>
        <name>NAD(+)</name>
        <dbReference type="ChEBI" id="CHEBI:57540"/>
    </ligand>
</feature>
<feature type="binding site" evidence="21">
    <location>
        <begin position="300"/>
        <end position="304"/>
    </location>
    <ligand>
        <name>NAD(+)</name>
        <dbReference type="ChEBI" id="CHEBI:57540"/>
    </ligand>
</feature>
<dbReference type="HAMAP" id="MF_00110">
    <property type="entry name" value="DHQ_synthase"/>
    <property type="match status" value="1"/>
</dbReference>
<dbReference type="CDD" id="cd08195">
    <property type="entry name" value="DHQS"/>
    <property type="match status" value="1"/>
</dbReference>
<evidence type="ECO:0000313" key="25">
    <source>
        <dbReference type="Proteomes" id="UP000006697"/>
    </source>
</evidence>
<evidence type="ECO:0000256" key="13">
    <source>
        <dbReference type="ARBA" id="ARBA00022840"/>
    </source>
</evidence>
<evidence type="ECO:0000256" key="11">
    <source>
        <dbReference type="ARBA" id="ARBA00022741"/>
    </source>
</evidence>
<feature type="binding site" evidence="20">
    <location>
        <position position="16"/>
    </location>
    <ligand>
        <name>Mg(2+)</name>
        <dbReference type="ChEBI" id="CHEBI:18420"/>
    </ligand>
</feature>
<comment type="subcellular location">
    <subcellularLocation>
        <location evidence="21">Cytoplasm</location>
    </subcellularLocation>
</comment>
<dbReference type="PANTHER" id="PTHR43622:SF7">
    <property type="entry name" value="3-DEHYDROQUINATE SYNTHASE, CHLOROPLASTIC"/>
    <property type="match status" value="1"/>
</dbReference>
<evidence type="ECO:0000256" key="2">
    <source>
        <dbReference type="ARBA" id="ARBA00001911"/>
    </source>
</evidence>
<feature type="binding site" evidence="21">
    <location>
        <position position="337"/>
    </location>
    <ligand>
        <name>NAD(+)</name>
        <dbReference type="ChEBI" id="CHEBI:57540"/>
    </ligand>
</feature>
<comment type="pathway">
    <text evidence="4 21">Metabolic intermediate biosynthesis; chorismate biosynthesis; chorismate from D-erythrose 4-phosphate and phosphoenolpyruvate: step 2/7.</text>
</comment>
<keyword evidence="25" id="KW-1185">Reference proteome</keyword>
<evidence type="ECO:0000256" key="12">
    <source>
        <dbReference type="ARBA" id="ARBA00022777"/>
    </source>
</evidence>
<comment type="catalytic activity">
    <reaction evidence="1 21">
        <text>7-phospho-2-dehydro-3-deoxy-D-arabino-heptonate = 3-dehydroquinate + phosphate</text>
        <dbReference type="Rhea" id="RHEA:21968"/>
        <dbReference type="ChEBI" id="CHEBI:32364"/>
        <dbReference type="ChEBI" id="CHEBI:43474"/>
        <dbReference type="ChEBI" id="CHEBI:58394"/>
        <dbReference type="EC" id="4.2.3.4"/>
    </reaction>
</comment>
<keyword evidence="14 21" id="KW-0520">NAD</keyword>
<feature type="binding site" evidence="21">
    <location>
        <position position="346"/>
    </location>
    <ligand>
        <name>NAD(+)</name>
        <dbReference type="ChEBI" id="CHEBI:57540"/>
    </ligand>
</feature>
<comment type="cofactor">
    <cofactor evidence="2 21">
        <name>NAD(+)</name>
        <dbReference type="ChEBI" id="CHEBI:57540"/>
    </cofactor>
</comment>
<evidence type="ECO:0000256" key="9">
    <source>
        <dbReference type="ARBA" id="ARBA00022679"/>
    </source>
</evidence>
<feature type="binding site" evidence="21">
    <location>
        <position position="442"/>
    </location>
    <ligand>
        <name>Zn(2+)</name>
        <dbReference type="ChEBI" id="CHEBI:29105"/>
    </ligand>
</feature>
<dbReference type="SUPFAM" id="SSF52540">
    <property type="entry name" value="P-loop containing nucleoside triphosphate hydrolases"/>
    <property type="match status" value="1"/>
</dbReference>
<dbReference type="Gene3D" id="1.20.1090.10">
    <property type="entry name" value="Dehydroquinate synthase-like - alpha domain"/>
    <property type="match status" value="1"/>
</dbReference>
<keyword evidence="8 21" id="KW-0028">Amino-acid biosynthesis</keyword>
<keyword evidence="17" id="KW-0511">Multifunctional enzyme</keyword>
<dbReference type="AlphaFoldDB" id="A4G9P2"/>
<evidence type="ECO:0000256" key="19">
    <source>
        <dbReference type="ARBA" id="ARBA00048567"/>
    </source>
</evidence>
<evidence type="ECO:0000256" key="20">
    <source>
        <dbReference type="HAMAP-Rule" id="MF_00109"/>
    </source>
</evidence>
<comment type="caution">
    <text evidence="20">Lacks conserved residue(s) required for the propagation of feature annotation.</text>
</comment>
<comment type="function">
    <text evidence="20">Catalyzes the specific phosphorylation of the 3-hydroxyl group of shikimic acid using ATP as a cosubstrate.</text>
</comment>
<keyword evidence="15 21" id="KW-0057">Aromatic amino acid biosynthesis</keyword>
<keyword evidence="16 21" id="KW-0456">Lyase</keyword>
<dbReference type="SUPFAM" id="SSF56796">
    <property type="entry name" value="Dehydroquinate synthase-like"/>
    <property type="match status" value="1"/>
</dbReference>
<dbReference type="EC" id="4.2.3.4" evidence="21"/>
<dbReference type="GO" id="GO:0009073">
    <property type="term" value="P:aromatic amino acid family biosynthetic process"/>
    <property type="evidence" value="ECO:0007669"/>
    <property type="project" value="UniProtKB-KW"/>
</dbReference>
<keyword evidence="11 21" id="KW-0547">Nucleotide-binding</keyword>
<evidence type="ECO:0000256" key="17">
    <source>
        <dbReference type="ARBA" id="ARBA00023268"/>
    </source>
</evidence>
<sequence>MGGNIFLVGLMGAGKTTVGRALAKRLNKQFIDSDHEIEARTGAAIPLIFEIEGEASFRQREAEVIRDLTAQQDIVLATGGGAVLNAENRAYLKSRGTVIYLRASVNNLLQRTSHDKNRPLLQTGDPRKTLEELSRIREPLYNEIADIVIDTGRPNVQFLMQSILAQLGPEHTQSATAVSLQQDLLSKHPMPQLSASHTLYVDLGARSYPISIGQALLDDQTVVAAHIPGARVAIVTNTVVAPLYLDRLTATLEAAGKHVTQIVLPDGEEEKNWANLMKVFDVLLAEKCDRKTTLIALGGGVIGDMTGFAAAAYMRGVPFIQVPTTLLSQVDSSVGGKTGINHPLGKNMIGAFYQPQAVIADTSTLNTLPARELSAGLSEVIKHGAIIDAPFFDWIEANIAKLVAKDADALAYAIKRSCEIKADVVRQDEREGGLRAILNFGHTFGHAIEAGMGYGVWLHGEAVGCGMVMAADLSQRLGFIDARSKERIVAVVKAAGLPTVAPDLGVARWLELMEVDKKNEGGAIKFILLKPLGTSIIMSVPQDLLLQTLNACVA</sequence>
<dbReference type="eggNOG" id="COG0703">
    <property type="taxonomic scope" value="Bacteria"/>
</dbReference>
<evidence type="ECO:0000259" key="23">
    <source>
        <dbReference type="Pfam" id="PF24621"/>
    </source>
</evidence>
<dbReference type="PROSITE" id="PS01128">
    <property type="entry name" value="SHIKIMATE_KINASE"/>
    <property type="match status" value="1"/>
</dbReference>
<feature type="binding site" evidence="20">
    <location>
        <begin position="12"/>
        <end position="17"/>
    </location>
    <ligand>
        <name>ATP</name>
        <dbReference type="ChEBI" id="CHEBI:30616"/>
    </ligand>
</feature>
<dbReference type="PRINTS" id="PR01100">
    <property type="entry name" value="SHIKIMTKNASE"/>
</dbReference>
<dbReference type="GO" id="GO:0004765">
    <property type="term" value="F:shikimate kinase activity"/>
    <property type="evidence" value="ECO:0007669"/>
    <property type="project" value="UniProtKB-UniRule"/>
</dbReference>
<dbReference type="EMBL" id="CU207211">
    <property type="protein sequence ID" value="CAL63229.1"/>
    <property type="molecule type" value="Genomic_DNA"/>
</dbReference>
<protein>
    <recommendedName>
        <fullName evidence="20 21">Multifunctional fusion protein</fullName>
    </recommendedName>
    <domain>
        <recommendedName>
            <fullName evidence="20">Shikimate kinase</fullName>
            <shortName evidence="20">SK</shortName>
            <ecNumber evidence="20">2.7.1.71</ecNumber>
        </recommendedName>
    </domain>
    <domain>
        <recommendedName>
            <fullName evidence="21">3-dehydroquinate synthase</fullName>
            <shortName evidence="21">DHQS</shortName>
            <ecNumber evidence="21">4.2.3.4</ecNumber>
        </recommendedName>
    </domain>
</protein>
<comment type="function">
    <text evidence="3 21">Catalyzes the conversion of 3-deoxy-D-arabino-heptulosonate 7-phosphate (DAHP) to dehydroquinate (DHQ).</text>
</comment>
<dbReference type="KEGG" id="har:HEAR3120"/>
<feature type="binding site" evidence="21">
    <location>
        <begin position="364"/>
        <end position="367"/>
    </location>
    <ligand>
        <name>NAD(+)</name>
        <dbReference type="ChEBI" id="CHEBI:57540"/>
    </ligand>
</feature>
<evidence type="ECO:0000256" key="15">
    <source>
        <dbReference type="ARBA" id="ARBA00023141"/>
    </source>
</evidence>
<comment type="similarity">
    <text evidence="6 21">Belongs to the sugar phosphate cyclases superfamily. Dehydroquinate synthase family.</text>
</comment>
<comment type="cofactor">
    <cofactor evidence="20">
        <name>Mg(2+)</name>
        <dbReference type="ChEBI" id="CHEBI:18420"/>
    </cofactor>
    <text evidence="20">Binds 1 Mg(2+) ion per subunit.</text>
</comment>
<dbReference type="GO" id="GO:0009423">
    <property type="term" value="P:chorismate biosynthetic process"/>
    <property type="evidence" value="ECO:0007669"/>
    <property type="project" value="UniProtKB-UniRule"/>
</dbReference>
<feature type="binding site" evidence="21">
    <location>
        <begin position="266"/>
        <end position="271"/>
    </location>
    <ligand>
        <name>NAD(+)</name>
        <dbReference type="ChEBI" id="CHEBI:57540"/>
    </ligand>
</feature>
<evidence type="ECO:0000256" key="5">
    <source>
        <dbReference type="ARBA" id="ARBA00004842"/>
    </source>
</evidence>
<dbReference type="GO" id="GO:0000287">
    <property type="term" value="F:magnesium ion binding"/>
    <property type="evidence" value="ECO:0007669"/>
    <property type="project" value="UniProtKB-UniRule"/>
</dbReference>
<feature type="domain" description="3-dehydroquinate synthase C-terminal" evidence="23">
    <location>
        <begin position="376"/>
        <end position="519"/>
    </location>
</feature>
<dbReference type="HOGENOM" id="CLU_001201_5_1_4"/>
<comment type="similarity">
    <text evidence="20">Belongs to the shikimate kinase family.</text>
</comment>
<comment type="catalytic activity">
    <reaction evidence="19 20">
        <text>shikimate + ATP = 3-phosphoshikimate + ADP + H(+)</text>
        <dbReference type="Rhea" id="RHEA:13121"/>
        <dbReference type="ChEBI" id="CHEBI:15378"/>
        <dbReference type="ChEBI" id="CHEBI:30616"/>
        <dbReference type="ChEBI" id="CHEBI:36208"/>
        <dbReference type="ChEBI" id="CHEBI:145989"/>
        <dbReference type="ChEBI" id="CHEBI:456216"/>
        <dbReference type="EC" id="2.7.1.71"/>
    </reaction>
</comment>
<feature type="binding site" evidence="20">
    <location>
        <position position="118"/>
    </location>
    <ligand>
        <name>ATP</name>
        <dbReference type="ChEBI" id="CHEBI:30616"/>
    </ligand>
</feature>
<comment type="cofactor">
    <cofactor evidence="21">
        <name>Co(2+)</name>
        <dbReference type="ChEBI" id="CHEBI:48828"/>
    </cofactor>
    <cofactor evidence="21">
        <name>Zn(2+)</name>
        <dbReference type="ChEBI" id="CHEBI:29105"/>
    </cofactor>
    <text evidence="21">Binds 1 divalent metal cation per subunit. Can use either Co(2+) or Zn(2+).</text>
</comment>
<dbReference type="InterPro" id="IPR030960">
    <property type="entry name" value="DHQS/DOIS_N"/>
</dbReference>
<dbReference type="InterPro" id="IPR000623">
    <property type="entry name" value="Shikimate_kinase/TSH1"/>
</dbReference>
<organism evidence="24 25">
    <name type="scientific">Herminiimonas arsenicoxydans</name>
    <dbReference type="NCBI Taxonomy" id="204773"/>
    <lineage>
        <taxon>Bacteria</taxon>
        <taxon>Pseudomonadati</taxon>
        <taxon>Pseudomonadota</taxon>
        <taxon>Betaproteobacteria</taxon>
        <taxon>Burkholderiales</taxon>
        <taxon>Oxalobacteraceae</taxon>
        <taxon>Herminiimonas</taxon>
    </lineage>
</organism>
<dbReference type="Gene3D" id="3.40.50.1970">
    <property type="match status" value="1"/>
</dbReference>
<comment type="pathway">
    <text evidence="5 20">Metabolic intermediate biosynthesis; chorismate biosynthesis; chorismate from D-erythrose 4-phosphate and phosphoenolpyruvate: step 5/7.</text>
</comment>
<feature type="binding site" evidence="20">
    <location>
        <position position="58"/>
    </location>
    <ligand>
        <name>substrate</name>
    </ligand>
</feature>
<evidence type="ECO:0000256" key="18">
    <source>
        <dbReference type="ARBA" id="ARBA00023285"/>
    </source>
</evidence>
<evidence type="ECO:0000256" key="16">
    <source>
        <dbReference type="ARBA" id="ARBA00023239"/>
    </source>
</evidence>
<dbReference type="EC" id="2.7.1.71" evidence="20"/>
<evidence type="ECO:0000259" key="22">
    <source>
        <dbReference type="Pfam" id="PF01761"/>
    </source>
</evidence>
<dbReference type="Pfam" id="PF01202">
    <property type="entry name" value="SKI"/>
    <property type="match status" value="1"/>
</dbReference>
<dbReference type="InterPro" id="IPR050071">
    <property type="entry name" value="Dehydroquinate_synthase"/>
</dbReference>
<comment type="subunit">
    <text evidence="20">Monomer.</text>
</comment>
<dbReference type="STRING" id="204773.HEAR3120"/>
<dbReference type="GO" id="GO:0008652">
    <property type="term" value="P:amino acid biosynthetic process"/>
    <property type="evidence" value="ECO:0007669"/>
    <property type="project" value="UniProtKB-KW"/>
</dbReference>
<evidence type="ECO:0000256" key="3">
    <source>
        <dbReference type="ARBA" id="ARBA00003485"/>
    </source>
</evidence>
<feature type="binding site" evidence="20">
    <location>
        <position position="137"/>
    </location>
    <ligand>
        <name>substrate</name>
    </ligand>
</feature>
<evidence type="ECO:0000256" key="4">
    <source>
        <dbReference type="ARBA" id="ARBA00004661"/>
    </source>
</evidence>
<keyword evidence="9 20" id="KW-0808">Transferase</keyword>
<dbReference type="NCBIfam" id="NF003456">
    <property type="entry name" value="PRK05057.1"/>
    <property type="match status" value="1"/>
</dbReference>
<feature type="domain" description="3-dehydroquinate synthase N-terminal" evidence="22">
    <location>
        <begin position="262"/>
        <end position="374"/>
    </location>
</feature>
<dbReference type="UniPathway" id="UPA00053">
    <property type="reaction ID" value="UER00085"/>
</dbReference>
<dbReference type="eggNOG" id="COG0337">
    <property type="taxonomic scope" value="Bacteria"/>
</dbReference>
<keyword evidence="12 20" id="KW-0418">Kinase</keyword>
<dbReference type="InterPro" id="IPR023000">
    <property type="entry name" value="Shikimate_kinase_CS"/>
</dbReference>
<evidence type="ECO:0000256" key="1">
    <source>
        <dbReference type="ARBA" id="ARBA00001393"/>
    </source>
</evidence>
<keyword evidence="7 21" id="KW-0963">Cytoplasm</keyword>
<dbReference type="OrthoDB" id="9806583at2"/>
<keyword evidence="13 20" id="KW-0067">ATP-binding</keyword>